<dbReference type="EMBL" id="KL367570">
    <property type="protein sequence ID" value="KFD63605.1"/>
    <property type="molecule type" value="Genomic_DNA"/>
</dbReference>
<gene>
    <name evidence="1" type="ORF">M513_02043</name>
    <name evidence="2" type="ORF">M514_02043</name>
</gene>
<protein>
    <submittedName>
        <fullName evidence="1">Uncharacterized protein</fullName>
    </submittedName>
</protein>
<proteinExistence type="predicted"/>
<dbReference type="Proteomes" id="UP000030758">
    <property type="component" value="Unassembled WGS sequence"/>
</dbReference>
<evidence type="ECO:0000313" key="1">
    <source>
        <dbReference type="EMBL" id="KFD57158.1"/>
    </source>
</evidence>
<name>A0A085MIW2_9BILA</name>
<dbReference type="AlphaFoldDB" id="A0A085MIW2"/>
<evidence type="ECO:0000313" key="3">
    <source>
        <dbReference type="Proteomes" id="UP000030764"/>
    </source>
</evidence>
<keyword evidence="3" id="KW-1185">Reference proteome</keyword>
<organism evidence="1 3">
    <name type="scientific">Trichuris suis</name>
    <name type="common">pig whipworm</name>
    <dbReference type="NCBI Taxonomy" id="68888"/>
    <lineage>
        <taxon>Eukaryota</taxon>
        <taxon>Metazoa</taxon>
        <taxon>Ecdysozoa</taxon>
        <taxon>Nematoda</taxon>
        <taxon>Enoplea</taxon>
        <taxon>Dorylaimia</taxon>
        <taxon>Trichinellida</taxon>
        <taxon>Trichuridae</taxon>
        <taxon>Trichuris</taxon>
    </lineage>
</organism>
<dbReference type="Proteomes" id="UP000030764">
    <property type="component" value="Unassembled WGS sequence"/>
</dbReference>
<accession>A0A085MIW2</accession>
<reference evidence="1 3" key="1">
    <citation type="journal article" date="2014" name="Nat. Genet.">
        <title>Genome and transcriptome of the porcine whipworm Trichuris suis.</title>
        <authorList>
            <person name="Jex A.R."/>
            <person name="Nejsum P."/>
            <person name="Schwarz E.M."/>
            <person name="Hu L."/>
            <person name="Young N.D."/>
            <person name="Hall R.S."/>
            <person name="Korhonen P.K."/>
            <person name="Liao S."/>
            <person name="Thamsborg S."/>
            <person name="Xia J."/>
            <person name="Xu P."/>
            <person name="Wang S."/>
            <person name="Scheerlinck J.P."/>
            <person name="Hofmann A."/>
            <person name="Sternberg P.W."/>
            <person name="Wang J."/>
            <person name="Gasser R.B."/>
        </authorList>
    </citation>
    <scope>NUCLEOTIDE SEQUENCE [LARGE SCALE GENOMIC DNA]</scope>
    <source>
        <strain evidence="2">DCEP-RM93F</strain>
        <strain evidence="1">DCEP-RM93M</strain>
    </source>
</reference>
<sequence length="96" mass="10965">MTEHNGPVSIVGGDFYGLVTYDPRQPTVETPTGQSVLLSRYVVAMLSLYFWLSYIAEGFWAFHKLPNHSICEPEDRRYDISGNLPYAGQRDFLSQF</sequence>
<evidence type="ECO:0000313" key="2">
    <source>
        <dbReference type="EMBL" id="KFD63605.1"/>
    </source>
</evidence>
<dbReference type="EMBL" id="KL363190">
    <property type="protein sequence ID" value="KFD57158.1"/>
    <property type="molecule type" value="Genomic_DNA"/>
</dbReference>